<dbReference type="EMBL" id="LUGH01000781">
    <property type="protein sequence ID" value="OBZ82819.1"/>
    <property type="molecule type" value="Genomic_DNA"/>
</dbReference>
<feature type="compositionally biased region" description="Polar residues" evidence="1">
    <location>
        <begin position="19"/>
        <end position="28"/>
    </location>
</feature>
<dbReference type="OrthoDB" id="2289420at2759"/>
<evidence type="ECO:0000313" key="3">
    <source>
        <dbReference type="Proteomes" id="UP000093000"/>
    </source>
</evidence>
<gene>
    <name evidence="2" type="ORF">A0J61_09133</name>
</gene>
<proteinExistence type="predicted"/>
<protein>
    <submittedName>
        <fullName evidence="2">Uncharacterized protein</fullName>
    </submittedName>
</protein>
<comment type="caution">
    <text evidence="2">The sequence shown here is derived from an EMBL/GenBank/DDBJ whole genome shotgun (WGS) entry which is preliminary data.</text>
</comment>
<dbReference type="AlphaFoldDB" id="A0A1C7N2H0"/>
<dbReference type="InParanoid" id="A0A1C7N2H0"/>
<dbReference type="Proteomes" id="UP000093000">
    <property type="component" value="Unassembled WGS sequence"/>
</dbReference>
<dbReference type="STRING" id="101091.A0A1C7N2H0"/>
<accession>A0A1C7N2H0</accession>
<sequence length="154" mass="17638">MPKNDKAHMHNHSLDDANLMSSSEGRKNNLNLSNAKKISIGIEQSSTSSKIQESISNVLNYNKLLIHDINNMRYETKQKRHYSLRASEKAVTDLINQIEDEDFSTEYAYNSSGYLTSIFFANDYMIEKAKRFNEVIVIYATYGTKNLKMPLICA</sequence>
<evidence type="ECO:0000256" key="1">
    <source>
        <dbReference type="SAM" id="MobiDB-lite"/>
    </source>
</evidence>
<feature type="compositionally biased region" description="Basic and acidic residues" evidence="1">
    <location>
        <begin position="1"/>
        <end position="15"/>
    </location>
</feature>
<name>A0A1C7N2H0_9FUNG</name>
<keyword evidence="3" id="KW-1185">Reference proteome</keyword>
<organism evidence="2 3">
    <name type="scientific">Choanephora cucurbitarum</name>
    <dbReference type="NCBI Taxonomy" id="101091"/>
    <lineage>
        <taxon>Eukaryota</taxon>
        <taxon>Fungi</taxon>
        <taxon>Fungi incertae sedis</taxon>
        <taxon>Mucoromycota</taxon>
        <taxon>Mucoromycotina</taxon>
        <taxon>Mucoromycetes</taxon>
        <taxon>Mucorales</taxon>
        <taxon>Mucorineae</taxon>
        <taxon>Choanephoraceae</taxon>
        <taxon>Choanephoroideae</taxon>
        <taxon>Choanephora</taxon>
    </lineage>
</organism>
<feature type="region of interest" description="Disordered" evidence="1">
    <location>
        <begin position="1"/>
        <end position="28"/>
    </location>
</feature>
<evidence type="ECO:0000313" key="2">
    <source>
        <dbReference type="EMBL" id="OBZ82819.1"/>
    </source>
</evidence>
<reference evidence="2 3" key="1">
    <citation type="submission" date="2016-03" db="EMBL/GenBank/DDBJ databases">
        <title>Choanephora cucurbitarum.</title>
        <authorList>
            <person name="Min B."/>
            <person name="Park H."/>
            <person name="Park J.-H."/>
            <person name="Shin H.-D."/>
            <person name="Choi I.-G."/>
        </authorList>
    </citation>
    <scope>NUCLEOTIDE SEQUENCE [LARGE SCALE GENOMIC DNA]</scope>
    <source>
        <strain evidence="2 3">KUS-F28377</strain>
    </source>
</reference>